<name>A0A421AWU2_9PSEU</name>
<evidence type="ECO:0000256" key="1">
    <source>
        <dbReference type="ARBA" id="ARBA00009013"/>
    </source>
</evidence>
<dbReference type="CDD" id="cd07043">
    <property type="entry name" value="STAS_anti-anti-sigma_factors"/>
    <property type="match status" value="1"/>
</dbReference>
<sequence>MVPRTRIPAVPLPSPRPAREHGSTATVEQVGKWAVLVTVRGEVDLVTTPAVHEALRVGLATPDALLLVVDLSEVDFLAAAGLGALVQARDTAAGRAIDLRLVASGRSVLRLLDITGLRRTFRLHHDLAGPLGPYLQRSASSR</sequence>
<dbReference type="PANTHER" id="PTHR33495:SF2">
    <property type="entry name" value="ANTI-SIGMA FACTOR ANTAGONIST TM_1081-RELATED"/>
    <property type="match status" value="1"/>
</dbReference>
<evidence type="ECO:0000313" key="6">
    <source>
        <dbReference type="Proteomes" id="UP000282454"/>
    </source>
</evidence>
<dbReference type="InterPro" id="IPR002645">
    <property type="entry name" value="STAS_dom"/>
</dbReference>
<dbReference type="RefSeq" id="WP_121394140.1">
    <property type="nucleotide sequence ID" value="NZ_RCDD01000007.1"/>
</dbReference>
<proteinExistence type="inferred from homology"/>
<gene>
    <name evidence="5" type="ORF">CLV68_5841</name>
</gene>
<dbReference type="PANTHER" id="PTHR33495">
    <property type="entry name" value="ANTI-SIGMA FACTOR ANTAGONIST TM_1081-RELATED-RELATED"/>
    <property type="match status" value="1"/>
</dbReference>
<evidence type="ECO:0000259" key="4">
    <source>
        <dbReference type="PROSITE" id="PS50801"/>
    </source>
</evidence>
<comment type="caution">
    <text evidence="5">The sequence shown here is derived from an EMBL/GenBank/DDBJ whole genome shotgun (WGS) entry which is preliminary data.</text>
</comment>
<dbReference type="OrthoDB" id="3576811at2"/>
<dbReference type="EMBL" id="RCDD01000007">
    <property type="protein sequence ID" value="RLK54291.1"/>
    <property type="molecule type" value="Genomic_DNA"/>
</dbReference>
<protein>
    <recommendedName>
        <fullName evidence="2">Anti-sigma factor antagonist</fullName>
    </recommendedName>
</protein>
<keyword evidence="6" id="KW-1185">Reference proteome</keyword>
<dbReference type="PROSITE" id="PS50801">
    <property type="entry name" value="STAS"/>
    <property type="match status" value="1"/>
</dbReference>
<evidence type="ECO:0000256" key="3">
    <source>
        <dbReference type="SAM" id="MobiDB-lite"/>
    </source>
</evidence>
<reference evidence="5 6" key="1">
    <citation type="submission" date="2018-10" db="EMBL/GenBank/DDBJ databases">
        <title>Genomic Encyclopedia of Archaeal and Bacterial Type Strains, Phase II (KMG-II): from individual species to whole genera.</title>
        <authorList>
            <person name="Goeker M."/>
        </authorList>
    </citation>
    <scope>NUCLEOTIDE SEQUENCE [LARGE SCALE GENOMIC DNA]</scope>
    <source>
        <strain evidence="5 6">DSM 45657</strain>
    </source>
</reference>
<feature type="region of interest" description="Disordered" evidence="3">
    <location>
        <begin position="1"/>
        <end position="24"/>
    </location>
</feature>
<dbReference type="NCBIfam" id="TIGR00377">
    <property type="entry name" value="ant_ant_sig"/>
    <property type="match status" value="1"/>
</dbReference>
<dbReference type="SUPFAM" id="SSF52091">
    <property type="entry name" value="SpoIIaa-like"/>
    <property type="match status" value="1"/>
</dbReference>
<dbReference type="Gene3D" id="3.30.750.24">
    <property type="entry name" value="STAS domain"/>
    <property type="match status" value="1"/>
</dbReference>
<evidence type="ECO:0000256" key="2">
    <source>
        <dbReference type="RuleBase" id="RU003749"/>
    </source>
</evidence>
<dbReference type="AlphaFoldDB" id="A0A421AWU2"/>
<dbReference type="InterPro" id="IPR003658">
    <property type="entry name" value="Anti-sigma_ant"/>
</dbReference>
<organism evidence="5 6">
    <name type="scientific">Actinokineospora cianjurensis</name>
    <dbReference type="NCBI Taxonomy" id="585224"/>
    <lineage>
        <taxon>Bacteria</taxon>
        <taxon>Bacillati</taxon>
        <taxon>Actinomycetota</taxon>
        <taxon>Actinomycetes</taxon>
        <taxon>Pseudonocardiales</taxon>
        <taxon>Pseudonocardiaceae</taxon>
        <taxon>Actinokineospora</taxon>
    </lineage>
</organism>
<feature type="domain" description="STAS" evidence="4">
    <location>
        <begin position="35"/>
        <end position="117"/>
    </location>
</feature>
<comment type="similarity">
    <text evidence="1 2">Belongs to the anti-sigma-factor antagonist family.</text>
</comment>
<dbReference type="GO" id="GO:0043856">
    <property type="term" value="F:anti-sigma factor antagonist activity"/>
    <property type="evidence" value="ECO:0007669"/>
    <property type="project" value="InterPro"/>
</dbReference>
<dbReference type="InterPro" id="IPR036513">
    <property type="entry name" value="STAS_dom_sf"/>
</dbReference>
<evidence type="ECO:0000313" key="5">
    <source>
        <dbReference type="EMBL" id="RLK54291.1"/>
    </source>
</evidence>
<dbReference type="Pfam" id="PF01740">
    <property type="entry name" value="STAS"/>
    <property type="match status" value="1"/>
</dbReference>
<accession>A0A421AWU2</accession>
<dbReference type="Proteomes" id="UP000282454">
    <property type="component" value="Unassembled WGS sequence"/>
</dbReference>